<evidence type="ECO:0000256" key="1">
    <source>
        <dbReference type="SAM" id="Coils"/>
    </source>
</evidence>
<protein>
    <submittedName>
        <fullName evidence="5">Centromere protein U</fullName>
    </submittedName>
</protein>
<accession>A0A0N4V7E5</accession>
<dbReference type="STRING" id="51028.A0A0N4V7E5"/>
<dbReference type="EMBL" id="UXUI01008280">
    <property type="protein sequence ID" value="VDD91070.1"/>
    <property type="molecule type" value="Genomic_DNA"/>
</dbReference>
<name>A0A0N4V7E5_ENTVE</name>
<feature type="compositionally biased region" description="Basic and acidic residues" evidence="2">
    <location>
        <begin position="23"/>
        <end position="37"/>
    </location>
</feature>
<proteinExistence type="predicted"/>
<dbReference type="OrthoDB" id="5864420at2759"/>
<reference evidence="3 4" key="2">
    <citation type="submission" date="2018-10" db="EMBL/GenBank/DDBJ databases">
        <authorList>
            <consortium name="Pathogen Informatics"/>
        </authorList>
    </citation>
    <scope>NUCLEOTIDE SEQUENCE [LARGE SCALE GENOMIC DNA]</scope>
</reference>
<organism evidence="5">
    <name type="scientific">Enterobius vermicularis</name>
    <name type="common">Human pinworm</name>
    <dbReference type="NCBI Taxonomy" id="51028"/>
    <lineage>
        <taxon>Eukaryota</taxon>
        <taxon>Metazoa</taxon>
        <taxon>Ecdysozoa</taxon>
        <taxon>Nematoda</taxon>
        <taxon>Chromadorea</taxon>
        <taxon>Rhabditida</taxon>
        <taxon>Spirurina</taxon>
        <taxon>Oxyuridomorpha</taxon>
        <taxon>Oxyuroidea</taxon>
        <taxon>Oxyuridae</taxon>
        <taxon>Enterobius</taxon>
    </lineage>
</organism>
<keyword evidence="4" id="KW-1185">Reference proteome</keyword>
<dbReference type="AlphaFoldDB" id="A0A0N4V7E5"/>
<keyword evidence="1" id="KW-0175">Coiled coil</keyword>
<feature type="coiled-coil region" evidence="1">
    <location>
        <begin position="180"/>
        <end position="207"/>
    </location>
</feature>
<dbReference type="Proteomes" id="UP000274131">
    <property type="component" value="Unassembled WGS sequence"/>
</dbReference>
<feature type="region of interest" description="Disordered" evidence="2">
    <location>
        <begin position="18"/>
        <end position="86"/>
    </location>
</feature>
<reference evidence="5" key="1">
    <citation type="submission" date="2017-02" db="UniProtKB">
        <authorList>
            <consortium name="WormBaseParasite"/>
        </authorList>
    </citation>
    <scope>IDENTIFICATION</scope>
</reference>
<evidence type="ECO:0000256" key="2">
    <source>
        <dbReference type="SAM" id="MobiDB-lite"/>
    </source>
</evidence>
<evidence type="ECO:0000313" key="3">
    <source>
        <dbReference type="EMBL" id="VDD91070.1"/>
    </source>
</evidence>
<evidence type="ECO:0000313" key="5">
    <source>
        <dbReference type="WBParaSite" id="EVEC_0000621001-mRNA-1"/>
    </source>
</evidence>
<sequence length="271" mass="30642">MPIAQQSKFACLKIYDDTSSSEDEGKRIMNIGQEKKGSQKSAGKKAAKKGENNGPLLVHVLPQKPKNRGKKHKKMPQVVDETGIVIQDPDLDPAEMKYREELRKALKESCETSSVKAQRSTETVTARPKVEKVEKVEEQQETKRSPAECAVMEIDKEAKKLLAGTSKNPESVVRLYRSKLLAVLEENSRLNEELSKAQANVMKYRSRYTKLCEILKDVEINEKAQLVAQLEKARQVETEMGNQIGTLRGELMQATSKNREFEAKIKELTKR</sequence>
<gene>
    <name evidence="3" type="ORF">EVEC_LOCUS5821</name>
</gene>
<dbReference type="WBParaSite" id="EVEC_0000621001-mRNA-1">
    <property type="protein sequence ID" value="EVEC_0000621001-mRNA-1"/>
    <property type="gene ID" value="EVEC_0000621001"/>
</dbReference>
<evidence type="ECO:0000313" key="4">
    <source>
        <dbReference type="Proteomes" id="UP000274131"/>
    </source>
</evidence>
<feature type="compositionally biased region" description="Basic residues" evidence="2">
    <location>
        <begin position="65"/>
        <end position="75"/>
    </location>
</feature>